<comment type="similarity">
    <text evidence="10">Belongs to the ABC transporter superfamily. Siderophore-Fe(3+) uptake transporter (SIUT) (TC 3.A.1.21) family.</text>
</comment>
<evidence type="ECO:0000256" key="5">
    <source>
        <dbReference type="ARBA" id="ARBA00022692"/>
    </source>
</evidence>
<evidence type="ECO:0000259" key="11">
    <source>
        <dbReference type="PROSITE" id="PS50893"/>
    </source>
</evidence>
<keyword evidence="2" id="KW-0813">Transport</keyword>
<dbReference type="SUPFAM" id="SSF52540">
    <property type="entry name" value="P-loop containing nucleoside triphosphate hydrolases"/>
    <property type="match status" value="1"/>
</dbReference>
<evidence type="ECO:0000313" key="13">
    <source>
        <dbReference type="EMBL" id="TWG10879.1"/>
    </source>
</evidence>
<dbReference type="RefSeq" id="WP_122976422.1">
    <property type="nucleotide sequence ID" value="NZ_BOMX01000062.1"/>
</dbReference>
<protein>
    <submittedName>
        <fullName evidence="13">ATP-binding cassette subfamily B protein</fullName>
    </submittedName>
</protein>
<keyword evidence="4" id="KW-0997">Cell inner membrane</keyword>
<keyword evidence="3" id="KW-1003">Cell membrane</keyword>
<keyword evidence="8" id="KW-1133">Transmembrane helix</keyword>
<dbReference type="PROSITE" id="PS00211">
    <property type="entry name" value="ABC_TRANSPORTER_1"/>
    <property type="match status" value="1"/>
</dbReference>
<dbReference type="InterPro" id="IPR039421">
    <property type="entry name" value="Type_1_exporter"/>
</dbReference>
<keyword evidence="14" id="KW-1185">Reference proteome</keyword>
<evidence type="ECO:0000256" key="1">
    <source>
        <dbReference type="ARBA" id="ARBA00004429"/>
    </source>
</evidence>
<proteinExistence type="inferred from homology"/>
<evidence type="ECO:0000256" key="4">
    <source>
        <dbReference type="ARBA" id="ARBA00022519"/>
    </source>
</evidence>
<dbReference type="AlphaFoldDB" id="A0A561VGZ4"/>
<sequence>MDVSSGSRSARLRTLLGGLRHAVRLGWQAGPGLVVGVALCTVAAAVMPVAAAWLTKLSLELITHPGGDPRRLLTVGAGLVAVGLATALLPLAARYLRGQFTREVGALAQDGLFGAAERFTGLSRFEDPVFLDRLRLAQYSGCHAPGNLLGGVLTVAAGALTLAGFLGSLFALNAGMAVLVAMSAVPALAGQLRVSRRRAATTWEVGPYERREHFYQEVLTSVQAAKELRLFAAGGYLRNLMNDNRRRANAHYLRTDRRELRTQISLAMLSAVIAAAGLGWALHAAWQGRISVGDVSLFVAATAGVQSTLTSLITEIANGHQQLTLFEHYRTVVDSPADLPVASPAAPVGPLRGGIEFRDVWFRYAPDQPWVLRGLNLTIRPGRSTALVGVNGAGKSTIAKLLCRFYDPQRGSITWDGADLRELDPAALRERIGAVFQDFMHYDLSAAENIGLGSLDALTDRERLEHAARLAGVHETLRDLPDGYDTLLSRVFFQGDAVNARLGVSLSGGQWQRVALARALVRGERDLLLLDEPSSGLDPRAEYEIHKALLRHRSDRTSVLISHRLGAVRDADVLVVLDDGQVAEQGTHVDLMALDGRYARLFRMQAEGYQGDPLNVVTTGKG</sequence>
<gene>
    <name evidence="13" type="ORF">FHX34_107377</name>
</gene>
<dbReference type="OrthoDB" id="9806127at2"/>
<evidence type="ECO:0000259" key="12">
    <source>
        <dbReference type="PROSITE" id="PS50929"/>
    </source>
</evidence>
<feature type="domain" description="ABC transmembrane type-1" evidence="12">
    <location>
        <begin position="147"/>
        <end position="321"/>
    </location>
</feature>
<dbReference type="Gene3D" id="3.40.50.300">
    <property type="entry name" value="P-loop containing nucleotide triphosphate hydrolases"/>
    <property type="match status" value="1"/>
</dbReference>
<dbReference type="InterPro" id="IPR036640">
    <property type="entry name" value="ABC1_TM_sf"/>
</dbReference>
<dbReference type="GO" id="GO:0140359">
    <property type="term" value="F:ABC-type transporter activity"/>
    <property type="evidence" value="ECO:0007669"/>
    <property type="project" value="InterPro"/>
</dbReference>
<dbReference type="GO" id="GO:0005886">
    <property type="term" value="C:plasma membrane"/>
    <property type="evidence" value="ECO:0007669"/>
    <property type="project" value="UniProtKB-SubCell"/>
</dbReference>
<dbReference type="InterPro" id="IPR003593">
    <property type="entry name" value="AAA+_ATPase"/>
</dbReference>
<keyword evidence="9" id="KW-0472">Membrane</keyword>
<evidence type="ECO:0000256" key="3">
    <source>
        <dbReference type="ARBA" id="ARBA00022475"/>
    </source>
</evidence>
<dbReference type="Proteomes" id="UP000320239">
    <property type="component" value="Unassembled WGS sequence"/>
</dbReference>
<evidence type="ECO:0000256" key="2">
    <source>
        <dbReference type="ARBA" id="ARBA00022448"/>
    </source>
</evidence>
<dbReference type="FunFam" id="3.40.50.300:FF:000221">
    <property type="entry name" value="Multidrug ABC transporter ATP-binding protein"/>
    <property type="match status" value="1"/>
</dbReference>
<dbReference type="SUPFAM" id="SSF90123">
    <property type="entry name" value="ABC transporter transmembrane region"/>
    <property type="match status" value="1"/>
</dbReference>
<dbReference type="SMART" id="SM00382">
    <property type="entry name" value="AAA"/>
    <property type="match status" value="1"/>
</dbReference>
<dbReference type="InterPro" id="IPR027417">
    <property type="entry name" value="P-loop_NTPase"/>
</dbReference>
<comment type="subcellular location">
    <subcellularLocation>
        <location evidence="1">Cell inner membrane</location>
        <topology evidence="1">Multi-pass membrane protein</topology>
    </subcellularLocation>
</comment>
<name>A0A561VGZ4_ACTTI</name>
<evidence type="ECO:0000313" key="14">
    <source>
        <dbReference type="Proteomes" id="UP000320239"/>
    </source>
</evidence>
<keyword evidence="7 13" id="KW-0067">ATP-binding</keyword>
<dbReference type="PROSITE" id="PS50929">
    <property type="entry name" value="ABC_TM1F"/>
    <property type="match status" value="1"/>
</dbReference>
<dbReference type="Gene3D" id="1.20.1560.10">
    <property type="entry name" value="ABC transporter type 1, transmembrane domain"/>
    <property type="match status" value="1"/>
</dbReference>
<reference evidence="13 14" key="1">
    <citation type="submission" date="2019-06" db="EMBL/GenBank/DDBJ databases">
        <title>Sequencing the genomes of 1000 actinobacteria strains.</title>
        <authorList>
            <person name="Klenk H.-P."/>
        </authorList>
    </citation>
    <scope>NUCLEOTIDE SEQUENCE [LARGE SCALE GENOMIC DNA]</scope>
    <source>
        <strain evidence="13 14">DSM 43866</strain>
    </source>
</reference>
<dbReference type="GO" id="GO:0016887">
    <property type="term" value="F:ATP hydrolysis activity"/>
    <property type="evidence" value="ECO:0007669"/>
    <property type="project" value="InterPro"/>
</dbReference>
<accession>A0A561VGZ4</accession>
<dbReference type="InterPro" id="IPR003439">
    <property type="entry name" value="ABC_transporter-like_ATP-bd"/>
</dbReference>
<evidence type="ECO:0000256" key="7">
    <source>
        <dbReference type="ARBA" id="ARBA00022840"/>
    </source>
</evidence>
<dbReference type="Pfam" id="PF00005">
    <property type="entry name" value="ABC_tran"/>
    <property type="match status" value="1"/>
</dbReference>
<dbReference type="InterPro" id="IPR011527">
    <property type="entry name" value="ABC1_TM_dom"/>
</dbReference>
<organism evidence="13 14">
    <name type="scientific">Actinoplanes teichomyceticus</name>
    <dbReference type="NCBI Taxonomy" id="1867"/>
    <lineage>
        <taxon>Bacteria</taxon>
        <taxon>Bacillati</taxon>
        <taxon>Actinomycetota</taxon>
        <taxon>Actinomycetes</taxon>
        <taxon>Micromonosporales</taxon>
        <taxon>Micromonosporaceae</taxon>
        <taxon>Actinoplanes</taxon>
    </lineage>
</organism>
<evidence type="ECO:0000256" key="8">
    <source>
        <dbReference type="ARBA" id="ARBA00022989"/>
    </source>
</evidence>
<keyword evidence="5" id="KW-0812">Transmembrane</keyword>
<dbReference type="PANTHER" id="PTHR24221:SF646">
    <property type="entry name" value="HAEMOLYSIN SECRETION ATP-BINDING PROTEIN"/>
    <property type="match status" value="1"/>
</dbReference>
<dbReference type="PANTHER" id="PTHR24221">
    <property type="entry name" value="ATP-BINDING CASSETTE SUB-FAMILY B"/>
    <property type="match status" value="1"/>
</dbReference>
<dbReference type="EMBL" id="VIWY01000007">
    <property type="protein sequence ID" value="TWG10879.1"/>
    <property type="molecule type" value="Genomic_DNA"/>
</dbReference>
<feature type="domain" description="ABC transporter" evidence="11">
    <location>
        <begin position="355"/>
        <end position="604"/>
    </location>
</feature>
<evidence type="ECO:0000256" key="9">
    <source>
        <dbReference type="ARBA" id="ARBA00023136"/>
    </source>
</evidence>
<dbReference type="GO" id="GO:0005524">
    <property type="term" value="F:ATP binding"/>
    <property type="evidence" value="ECO:0007669"/>
    <property type="project" value="UniProtKB-KW"/>
</dbReference>
<evidence type="ECO:0000256" key="10">
    <source>
        <dbReference type="ARBA" id="ARBA00023455"/>
    </source>
</evidence>
<evidence type="ECO:0000256" key="6">
    <source>
        <dbReference type="ARBA" id="ARBA00022741"/>
    </source>
</evidence>
<comment type="caution">
    <text evidence="13">The sequence shown here is derived from an EMBL/GenBank/DDBJ whole genome shotgun (WGS) entry which is preliminary data.</text>
</comment>
<keyword evidence="6" id="KW-0547">Nucleotide-binding</keyword>
<dbReference type="InterPro" id="IPR017871">
    <property type="entry name" value="ABC_transporter-like_CS"/>
</dbReference>
<dbReference type="GO" id="GO:0034040">
    <property type="term" value="F:ATPase-coupled lipid transmembrane transporter activity"/>
    <property type="evidence" value="ECO:0007669"/>
    <property type="project" value="TreeGrafter"/>
</dbReference>
<dbReference type="PROSITE" id="PS50893">
    <property type="entry name" value="ABC_TRANSPORTER_2"/>
    <property type="match status" value="1"/>
</dbReference>